<evidence type="ECO:0008006" key="14">
    <source>
        <dbReference type="Google" id="ProtNLM"/>
    </source>
</evidence>
<evidence type="ECO:0000256" key="1">
    <source>
        <dbReference type="ARBA" id="ARBA00004123"/>
    </source>
</evidence>
<feature type="binding site" evidence="10">
    <location>
        <position position="548"/>
    </location>
    <ligand>
        <name>substrate</name>
    </ligand>
</feature>
<feature type="compositionally biased region" description="Basic and acidic residues" evidence="11">
    <location>
        <begin position="53"/>
        <end position="75"/>
    </location>
</feature>
<evidence type="ECO:0000256" key="3">
    <source>
        <dbReference type="ARBA" id="ARBA00022722"/>
    </source>
</evidence>
<gene>
    <name evidence="12" type="ORF">PHLGIDRAFT_124343</name>
</gene>
<accession>A0A0C3SFJ2</accession>
<dbReference type="STRING" id="745531.A0A0C3SFJ2"/>
<feature type="compositionally biased region" description="Acidic residues" evidence="11">
    <location>
        <begin position="34"/>
        <end position="45"/>
    </location>
</feature>
<comment type="subcellular location">
    <subcellularLocation>
        <location evidence="1">Nucleus</location>
    </subcellularLocation>
</comment>
<dbReference type="InterPro" id="IPR010347">
    <property type="entry name" value="Tdp1"/>
</dbReference>
<feature type="compositionally biased region" description="Acidic residues" evidence="11">
    <location>
        <begin position="144"/>
        <end position="155"/>
    </location>
</feature>
<dbReference type="CDD" id="cd09122">
    <property type="entry name" value="PLDc_Tdp1_1"/>
    <property type="match status" value="1"/>
</dbReference>
<keyword evidence="4" id="KW-0227">DNA damage</keyword>
<keyword evidence="7" id="KW-0234">DNA repair</keyword>
<dbReference type="PANTHER" id="PTHR12415">
    <property type="entry name" value="TYROSYL-DNA PHOSPHODIESTERASE 1"/>
    <property type="match status" value="1"/>
</dbReference>
<dbReference type="GO" id="GO:0006281">
    <property type="term" value="P:DNA repair"/>
    <property type="evidence" value="ECO:0007669"/>
    <property type="project" value="UniProtKB-KW"/>
</dbReference>
<dbReference type="GO" id="GO:0004527">
    <property type="term" value="F:exonuclease activity"/>
    <property type="evidence" value="ECO:0007669"/>
    <property type="project" value="UniProtKB-KW"/>
</dbReference>
<dbReference type="AlphaFoldDB" id="A0A0C3SFJ2"/>
<evidence type="ECO:0000256" key="11">
    <source>
        <dbReference type="SAM" id="MobiDB-lite"/>
    </source>
</evidence>
<dbReference type="GO" id="GO:0003697">
    <property type="term" value="F:single-stranded DNA binding"/>
    <property type="evidence" value="ECO:0007669"/>
    <property type="project" value="TreeGrafter"/>
</dbReference>
<feature type="binding site" evidence="10">
    <location>
        <position position="301"/>
    </location>
    <ligand>
        <name>substrate</name>
    </ligand>
</feature>
<keyword evidence="5" id="KW-0378">Hydrolase</keyword>
<dbReference type="GO" id="GO:0005634">
    <property type="term" value="C:nucleus"/>
    <property type="evidence" value="ECO:0007669"/>
    <property type="project" value="UniProtKB-SubCell"/>
</dbReference>
<feature type="active site" description="Nucleophile" evidence="9">
    <location>
        <position position="299"/>
    </location>
</feature>
<protein>
    <recommendedName>
        <fullName evidence="14">Phospholipase D/nuclease</fullName>
    </recommendedName>
</protein>
<evidence type="ECO:0000256" key="7">
    <source>
        <dbReference type="ARBA" id="ARBA00023204"/>
    </source>
</evidence>
<dbReference type="GO" id="GO:0017005">
    <property type="term" value="F:3'-tyrosyl-DNA phosphodiesterase activity"/>
    <property type="evidence" value="ECO:0007669"/>
    <property type="project" value="TreeGrafter"/>
</dbReference>
<dbReference type="SMART" id="SM00726">
    <property type="entry name" value="UIM"/>
    <property type="match status" value="2"/>
</dbReference>
<evidence type="ECO:0000313" key="13">
    <source>
        <dbReference type="Proteomes" id="UP000053257"/>
    </source>
</evidence>
<keyword evidence="6" id="KW-0269">Exonuclease</keyword>
<dbReference type="OrthoDB" id="47785at2759"/>
<dbReference type="GO" id="GO:0003690">
    <property type="term" value="F:double-stranded DNA binding"/>
    <property type="evidence" value="ECO:0007669"/>
    <property type="project" value="TreeGrafter"/>
</dbReference>
<dbReference type="PROSITE" id="PS50330">
    <property type="entry name" value="UIM"/>
    <property type="match status" value="1"/>
</dbReference>
<feature type="region of interest" description="Disordered" evidence="11">
    <location>
        <begin position="15"/>
        <end position="198"/>
    </location>
</feature>
<keyword evidence="13" id="KW-1185">Reference proteome</keyword>
<dbReference type="SUPFAM" id="SSF56024">
    <property type="entry name" value="Phospholipase D/nuclease"/>
    <property type="match status" value="2"/>
</dbReference>
<keyword evidence="8" id="KW-0539">Nucleus</keyword>
<organism evidence="12 13">
    <name type="scientific">Phlebiopsis gigantea (strain 11061_1 CR5-6)</name>
    <name type="common">White-rot fungus</name>
    <name type="synonym">Peniophora gigantea</name>
    <dbReference type="NCBI Taxonomy" id="745531"/>
    <lineage>
        <taxon>Eukaryota</taxon>
        <taxon>Fungi</taxon>
        <taxon>Dikarya</taxon>
        <taxon>Basidiomycota</taxon>
        <taxon>Agaricomycotina</taxon>
        <taxon>Agaricomycetes</taxon>
        <taxon>Polyporales</taxon>
        <taxon>Phanerochaetaceae</taxon>
        <taxon>Phlebiopsis</taxon>
    </lineage>
</organism>
<evidence type="ECO:0000256" key="5">
    <source>
        <dbReference type="ARBA" id="ARBA00022801"/>
    </source>
</evidence>
<feature type="compositionally biased region" description="Basic and acidic residues" evidence="11">
    <location>
        <begin position="116"/>
        <end position="133"/>
    </location>
</feature>
<evidence type="ECO:0000256" key="10">
    <source>
        <dbReference type="PIRSR" id="PIRSR610347-2"/>
    </source>
</evidence>
<evidence type="ECO:0000313" key="12">
    <source>
        <dbReference type="EMBL" id="KIP12180.1"/>
    </source>
</evidence>
<sequence length="668" mass="73992">MEGFDDADIAEAIARSLLETSSNPAKSRAPPEVIEIEDDDEEEEIQQPPNPAADHEDAQFEADLRRAMEESKAEAARSASTATHASASSTPAGSGVQESSPPPPTRPGGGFPFDRAQMERERLARQKRLRPDIAQDTPSAAAEADGEDDDDDDADDTRSAKRQRVSSSSVPARANIVSSSTRTSTPVAGMSKAASGSNTGEGLYFDGELRQTANKHVDPAKDTKPVFRLTDILSPRHEIAFAVVSAYVINLPWFYSFFNRETPVVVATQDPHGNETIKEVLPNWIKTTPFLRGGRGCQHMKVMLLFYRTGRLRVVVSTANLIEYDWRDIENSVWVQDVPLRPAPIAHDAKASDFPTAFTRVLRAVNVVPALLTLIRNGHENLPLRRIEDLRSRWDFSKVKVALVASLAGKHEGWPKVILTGHTGLMKALQDMNLRPPAGKELQLECQLAQGSSIGAYTTQWTNEFYCSTRGESAEQWLDESRKRREKLPYPPLKILFPTRQTVQQSELGEEGGGTMFCRREQWGAARFPRDRFYDSRSKRGRVLMHSKMIVGTFKDSAAASMRALDQFDTPSDGGDDDDEIVEVGAPSRGDAIGWAYVGSHNFTPSAWGTLSGSSFNPTLNITNFELGVLFPLRSEEELERVACWERPPRKYSGADVPWIQSESPFFA</sequence>
<dbReference type="HOGENOM" id="CLU_007773_3_0_1"/>
<evidence type="ECO:0000256" key="6">
    <source>
        <dbReference type="ARBA" id="ARBA00022839"/>
    </source>
</evidence>
<dbReference type="CDD" id="cd09123">
    <property type="entry name" value="PLDc_Tdp1_2"/>
    <property type="match status" value="1"/>
</dbReference>
<proteinExistence type="inferred from homology"/>
<comment type="similarity">
    <text evidence="2">Belongs to the tyrosyl-DNA phosphodiesterase family.</text>
</comment>
<evidence type="ECO:0000256" key="2">
    <source>
        <dbReference type="ARBA" id="ARBA00010205"/>
    </source>
</evidence>
<keyword evidence="3" id="KW-0540">Nuclease</keyword>
<evidence type="ECO:0000256" key="9">
    <source>
        <dbReference type="PIRSR" id="PIRSR610347-1"/>
    </source>
</evidence>
<dbReference type="PANTHER" id="PTHR12415:SF0">
    <property type="entry name" value="TYROSYL-DNA PHOSPHODIESTERASE 1"/>
    <property type="match status" value="1"/>
</dbReference>
<name>A0A0C3SFJ2_PHLG1</name>
<dbReference type="EMBL" id="KN840441">
    <property type="protein sequence ID" value="KIP12180.1"/>
    <property type="molecule type" value="Genomic_DNA"/>
</dbReference>
<dbReference type="InterPro" id="IPR003903">
    <property type="entry name" value="UIM_dom"/>
</dbReference>
<feature type="active site" description="Proton donor/acceptor" evidence="9">
    <location>
        <position position="546"/>
    </location>
</feature>
<dbReference type="Pfam" id="PF06087">
    <property type="entry name" value="Tyr-DNA_phospho"/>
    <property type="match status" value="1"/>
</dbReference>
<feature type="compositionally biased region" description="Low complexity" evidence="11">
    <location>
        <begin position="76"/>
        <end position="94"/>
    </location>
</feature>
<evidence type="ECO:0000256" key="4">
    <source>
        <dbReference type="ARBA" id="ARBA00022763"/>
    </source>
</evidence>
<dbReference type="Proteomes" id="UP000053257">
    <property type="component" value="Unassembled WGS sequence"/>
</dbReference>
<feature type="compositionally biased region" description="Polar residues" evidence="11">
    <location>
        <begin position="165"/>
        <end position="186"/>
    </location>
</feature>
<evidence type="ECO:0000256" key="8">
    <source>
        <dbReference type="ARBA" id="ARBA00023242"/>
    </source>
</evidence>
<dbReference type="Gene3D" id="3.30.870.10">
    <property type="entry name" value="Endonuclease Chain A"/>
    <property type="match status" value="2"/>
</dbReference>
<reference evidence="12 13" key="1">
    <citation type="journal article" date="2014" name="PLoS Genet.">
        <title>Analysis of the Phlebiopsis gigantea genome, transcriptome and secretome provides insight into its pioneer colonization strategies of wood.</title>
        <authorList>
            <person name="Hori C."/>
            <person name="Ishida T."/>
            <person name="Igarashi K."/>
            <person name="Samejima M."/>
            <person name="Suzuki H."/>
            <person name="Master E."/>
            <person name="Ferreira P."/>
            <person name="Ruiz-Duenas F.J."/>
            <person name="Held B."/>
            <person name="Canessa P."/>
            <person name="Larrondo L.F."/>
            <person name="Schmoll M."/>
            <person name="Druzhinina I.S."/>
            <person name="Kubicek C.P."/>
            <person name="Gaskell J.A."/>
            <person name="Kersten P."/>
            <person name="St John F."/>
            <person name="Glasner J."/>
            <person name="Sabat G."/>
            <person name="Splinter BonDurant S."/>
            <person name="Syed K."/>
            <person name="Yadav J."/>
            <person name="Mgbeahuruike A.C."/>
            <person name="Kovalchuk A."/>
            <person name="Asiegbu F.O."/>
            <person name="Lackner G."/>
            <person name="Hoffmeister D."/>
            <person name="Rencoret J."/>
            <person name="Gutierrez A."/>
            <person name="Sun H."/>
            <person name="Lindquist E."/>
            <person name="Barry K."/>
            <person name="Riley R."/>
            <person name="Grigoriev I.V."/>
            <person name="Henrissat B."/>
            <person name="Kues U."/>
            <person name="Berka R.M."/>
            <person name="Martinez A.T."/>
            <person name="Covert S.F."/>
            <person name="Blanchette R.A."/>
            <person name="Cullen D."/>
        </authorList>
    </citation>
    <scope>NUCLEOTIDE SEQUENCE [LARGE SCALE GENOMIC DNA]</scope>
    <source>
        <strain evidence="12 13">11061_1 CR5-6</strain>
    </source>
</reference>